<dbReference type="InterPro" id="IPR036390">
    <property type="entry name" value="WH_DNA-bd_sf"/>
</dbReference>
<evidence type="ECO:0000313" key="2">
    <source>
        <dbReference type="EMBL" id="TKT93412.1"/>
    </source>
</evidence>
<comment type="caution">
    <text evidence="2">The sequence shown here is derived from an EMBL/GenBank/DDBJ whole genome shotgun (WGS) entry which is preliminary data.</text>
</comment>
<dbReference type="Proteomes" id="UP000304900">
    <property type="component" value="Unassembled WGS sequence"/>
</dbReference>
<dbReference type="SUPFAM" id="SSF46785">
    <property type="entry name" value="Winged helix' DNA-binding domain"/>
    <property type="match status" value="1"/>
</dbReference>
<evidence type="ECO:0000259" key="1">
    <source>
        <dbReference type="Pfam" id="PF01638"/>
    </source>
</evidence>
<accession>A0A4U6D7N2</accession>
<feature type="domain" description="HTH hxlR-type" evidence="1">
    <location>
        <begin position="9"/>
        <end position="51"/>
    </location>
</feature>
<reference evidence="2 3" key="1">
    <citation type="submission" date="2019-05" db="EMBL/GenBank/DDBJ databases">
        <title>Dyadobacter AR-3-8 sp. nov., isolated from arctic soil.</title>
        <authorList>
            <person name="Chaudhary D.K."/>
        </authorList>
    </citation>
    <scope>NUCLEOTIDE SEQUENCE [LARGE SCALE GENOMIC DNA]</scope>
    <source>
        <strain evidence="2 3">AR-3-8</strain>
    </source>
</reference>
<dbReference type="InterPro" id="IPR002577">
    <property type="entry name" value="HTH_HxlR"/>
</dbReference>
<name>A0A4U6D7N2_9BACT</name>
<protein>
    <submittedName>
        <fullName evidence="2">Winged helix-turn-helix transcriptional regulator</fullName>
    </submittedName>
</protein>
<dbReference type="InterPro" id="IPR036388">
    <property type="entry name" value="WH-like_DNA-bd_sf"/>
</dbReference>
<dbReference type="Gene3D" id="1.10.10.10">
    <property type="entry name" value="Winged helix-like DNA-binding domain superfamily/Winged helix DNA-binding domain"/>
    <property type="match status" value="1"/>
</dbReference>
<proteinExistence type="predicted"/>
<organism evidence="2 3">
    <name type="scientific">Dyadobacter frigoris</name>
    <dbReference type="NCBI Taxonomy" id="2576211"/>
    <lineage>
        <taxon>Bacteria</taxon>
        <taxon>Pseudomonadati</taxon>
        <taxon>Bacteroidota</taxon>
        <taxon>Cytophagia</taxon>
        <taxon>Cytophagales</taxon>
        <taxon>Spirosomataceae</taxon>
        <taxon>Dyadobacter</taxon>
    </lineage>
</organism>
<dbReference type="Pfam" id="PF01638">
    <property type="entry name" value="HxlR"/>
    <property type="match status" value="1"/>
</dbReference>
<keyword evidence="3" id="KW-1185">Reference proteome</keyword>
<evidence type="ECO:0000313" key="3">
    <source>
        <dbReference type="Proteomes" id="UP000304900"/>
    </source>
</evidence>
<dbReference type="EMBL" id="SZVO01000002">
    <property type="protein sequence ID" value="TKT93412.1"/>
    <property type="molecule type" value="Genomic_DNA"/>
</dbReference>
<dbReference type="AlphaFoldDB" id="A0A4U6D7N2"/>
<gene>
    <name evidence="2" type="ORF">FDK13_06060</name>
</gene>
<sequence>MQSEWYLLKMLSQELLDLEMNELLCYDTRPVTVVYELTPYGVSIKDIIESME</sequence>